<dbReference type="RefSeq" id="WP_272753004.1">
    <property type="nucleotide sequence ID" value="NZ_JAQQLF010000025.1"/>
</dbReference>
<comment type="similarity">
    <text evidence="1 2">Belongs to the cytochrome P450 family.</text>
</comment>
<accession>A0ABT5J1Q4</accession>
<dbReference type="PROSITE" id="PS00086">
    <property type="entry name" value="CYTOCHROME_P450"/>
    <property type="match status" value="1"/>
</dbReference>
<dbReference type="InterPro" id="IPR002397">
    <property type="entry name" value="Cyt_P450_B"/>
</dbReference>
<dbReference type="CDD" id="cd11036">
    <property type="entry name" value="AknT-like"/>
    <property type="match status" value="1"/>
</dbReference>
<dbReference type="Pfam" id="PF00067">
    <property type="entry name" value="p450"/>
    <property type="match status" value="1"/>
</dbReference>
<evidence type="ECO:0000313" key="4">
    <source>
        <dbReference type="Proteomes" id="UP001219956"/>
    </source>
</evidence>
<evidence type="ECO:0000256" key="2">
    <source>
        <dbReference type="RuleBase" id="RU000461"/>
    </source>
</evidence>
<proteinExistence type="inferred from homology"/>
<evidence type="ECO:0000313" key="3">
    <source>
        <dbReference type="EMBL" id="MDC7718782.1"/>
    </source>
</evidence>
<dbReference type="Gene3D" id="1.10.630.10">
    <property type="entry name" value="Cytochrome P450"/>
    <property type="match status" value="1"/>
</dbReference>
<dbReference type="InterPro" id="IPR036396">
    <property type="entry name" value="Cyt_P450_sf"/>
</dbReference>
<keyword evidence="4" id="KW-1185">Reference proteome</keyword>
<keyword evidence="2" id="KW-0479">Metal-binding</keyword>
<dbReference type="SUPFAM" id="SSF48264">
    <property type="entry name" value="Cytochrome P450"/>
    <property type="match status" value="1"/>
</dbReference>
<dbReference type="PANTHER" id="PTHR46696">
    <property type="entry name" value="P450, PUTATIVE (EUROFUNG)-RELATED"/>
    <property type="match status" value="1"/>
</dbReference>
<gene>
    <name evidence="3" type="ORF">PQU95_16400</name>
</gene>
<dbReference type="Proteomes" id="UP001219956">
    <property type="component" value="Unassembled WGS sequence"/>
</dbReference>
<dbReference type="PANTHER" id="PTHR46696:SF1">
    <property type="entry name" value="CYTOCHROME P450 YJIB-RELATED"/>
    <property type="match status" value="1"/>
</dbReference>
<keyword evidence="2" id="KW-0349">Heme</keyword>
<reference evidence="3 4" key="1">
    <citation type="submission" date="2023-01" db="EMBL/GenBank/DDBJ databases">
        <title>Novel species of the genus Vogesella isolated from rivers.</title>
        <authorList>
            <person name="Lu H."/>
        </authorList>
    </citation>
    <scope>NUCLEOTIDE SEQUENCE [LARGE SCALE GENOMIC DNA]</scope>
    <source>
        <strain evidence="3 4">DC21W</strain>
    </source>
</reference>
<dbReference type="InterPro" id="IPR001128">
    <property type="entry name" value="Cyt_P450"/>
</dbReference>
<evidence type="ECO:0000256" key="1">
    <source>
        <dbReference type="ARBA" id="ARBA00010617"/>
    </source>
</evidence>
<dbReference type="PRINTS" id="PR00359">
    <property type="entry name" value="BP450"/>
</dbReference>
<dbReference type="InterPro" id="IPR017972">
    <property type="entry name" value="Cyt_P450_CS"/>
</dbReference>
<organism evidence="3 4">
    <name type="scientific">Vogesella aquatica</name>
    <dbReference type="NCBI Taxonomy" id="2984206"/>
    <lineage>
        <taxon>Bacteria</taxon>
        <taxon>Pseudomonadati</taxon>
        <taxon>Pseudomonadota</taxon>
        <taxon>Betaproteobacteria</taxon>
        <taxon>Neisseriales</taxon>
        <taxon>Chromobacteriaceae</taxon>
        <taxon>Vogesella</taxon>
    </lineage>
</organism>
<keyword evidence="2" id="KW-0560">Oxidoreductase</keyword>
<protein>
    <submittedName>
        <fullName evidence="3">Cytochrome P450</fullName>
    </submittedName>
</protein>
<name>A0ABT5J1Q4_9NEIS</name>
<keyword evidence="2" id="KW-0503">Monooxygenase</keyword>
<sequence>MTQHVSPLSAAHQPCPAAWYSAAAAARPFYFDAELAVWVAASAATVAAVLHSPLCGVRPAGQPLPAALQGRALGALFSRLLRQRDGPAHLAGKAALLQALAALSHVELDGAAHSAIAACQPLLRQGSAAAVDAMCLQLPLHLVATLLGMPAQAGAAARAQLGSLLAGLATTASEAQIAAAETALAALLAITRPPPPVATPLWRALAAAWPDAEWRAANLLALLQQTHDASAALLANALYRLAQAPRLRRQLRVAPRGLPAFIAESQRLDAAVQHSWRFVQQDGELCGQPVTAGQRVLVLLAAANLDPACHAEPLAFRLQRGRREHGFGAGAHRCPGSRIALAACHALLQHCLRRRMPWRQLAASQQFHPPANVRWRHFDALEKGDTA</sequence>
<dbReference type="EMBL" id="JAQQLF010000025">
    <property type="protein sequence ID" value="MDC7718782.1"/>
    <property type="molecule type" value="Genomic_DNA"/>
</dbReference>
<comment type="caution">
    <text evidence="3">The sequence shown here is derived from an EMBL/GenBank/DDBJ whole genome shotgun (WGS) entry which is preliminary data.</text>
</comment>
<keyword evidence="2" id="KW-0408">Iron</keyword>